<dbReference type="InterPro" id="IPR036873">
    <property type="entry name" value="Rhodanese-like_dom_sf"/>
</dbReference>
<dbReference type="InterPro" id="IPR051126">
    <property type="entry name" value="Thiosulfate_sulfurtransferase"/>
</dbReference>
<dbReference type="InterPro" id="IPR001763">
    <property type="entry name" value="Rhodanese-like_dom"/>
</dbReference>
<keyword evidence="1" id="KW-0677">Repeat</keyword>
<keyword evidence="3" id="KW-0808">Transferase</keyword>
<name>A0A643F820_IDEDE</name>
<dbReference type="OrthoDB" id="9781034at2"/>
<dbReference type="Pfam" id="PF00581">
    <property type="entry name" value="Rhodanese"/>
    <property type="match status" value="1"/>
</dbReference>
<dbReference type="Proteomes" id="UP000430120">
    <property type="component" value="Unassembled WGS sequence"/>
</dbReference>
<comment type="caution">
    <text evidence="3">The sequence shown here is derived from an EMBL/GenBank/DDBJ whole genome shotgun (WGS) entry which is preliminary data.</text>
</comment>
<organism evidence="3 4">
    <name type="scientific">Ideonella dechloratans</name>
    <dbReference type="NCBI Taxonomy" id="36863"/>
    <lineage>
        <taxon>Bacteria</taxon>
        <taxon>Pseudomonadati</taxon>
        <taxon>Pseudomonadota</taxon>
        <taxon>Betaproteobacteria</taxon>
        <taxon>Burkholderiales</taxon>
        <taxon>Sphaerotilaceae</taxon>
        <taxon>Ideonella</taxon>
    </lineage>
</organism>
<evidence type="ECO:0000313" key="4">
    <source>
        <dbReference type="Proteomes" id="UP000430120"/>
    </source>
</evidence>
<dbReference type="PANTHER" id="PTHR43855">
    <property type="entry name" value="THIOSULFATE SULFURTRANSFERASE"/>
    <property type="match status" value="1"/>
</dbReference>
<dbReference type="Gene3D" id="3.40.250.10">
    <property type="entry name" value="Rhodanese-like domain"/>
    <property type="match status" value="2"/>
</dbReference>
<dbReference type="AlphaFoldDB" id="A0A643F820"/>
<dbReference type="SMART" id="SM00450">
    <property type="entry name" value="RHOD"/>
    <property type="match status" value="2"/>
</dbReference>
<evidence type="ECO:0000259" key="2">
    <source>
        <dbReference type="PROSITE" id="PS50206"/>
    </source>
</evidence>
<dbReference type="SUPFAM" id="SSF52821">
    <property type="entry name" value="Rhodanese/Cell cycle control phosphatase"/>
    <property type="match status" value="2"/>
</dbReference>
<evidence type="ECO:0000256" key="1">
    <source>
        <dbReference type="ARBA" id="ARBA00022737"/>
    </source>
</evidence>
<keyword evidence="4" id="KW-1185">Reference proteome</keyword>
<dbReference type="PANTHER" id="PTHR43855:SF1">
    <property type="entry name" value="THIOSULFATE SULFURTRANSFERASE"/>
    <property type="match status" value="1"/>
</dbReference>
<sequence>MRACRPWPRPSSVRPRPCGTTAVCTSSPNVRSICWPAWRPWTRTPDPRRHPMKPLFHAAAALALVCAGLSARAVELPGPVVDAAWLAGHLNEVQVVEVRSDVASFGREPVFETDKKSGKKVLSEVGGHLPGARLVDFKVVRTERQVGDRKIKYLIPEQADFQARMQAAGVMANQPIVLVPVGQDIAEIDEALRLYWSFKVYGEDKVAVLDGGAAGWLADGHGVSTTPVAAALGTWKAGTPRPQLVASSDDVAGAATAGVQLVDGRPLPQYHGLSKRDFVGGYGHVAGAQVLAPELLTRAANGALYFLPAKTYEALLKASGVDPAKPAISYCNSGHLAAGPWFVMSEIVGNKSTRLYDGSLYLWTLEQRPLVSVQ</sequence>
<proteinExistence type="predicted"/>
<dbReference type="PROSITE" id="PS50206">
    <property type="entry name" value="RHODANESE_3"/>
    <property type="match status" value="2"/>
</dbReference>
<reference evidence="3 4" key="1">
    <citation type="submission" date="2019-09" db="EMBL/GenBank/DDBJ databases">
        <title>Draft genome sequences of 48 bacterial type strains from the CCUG.</title>
        <authorList>
            <person name="Tunovic T."/>
            <person name="Pineiro-Iglesias B."/>
            <person name="Unosson C."/>
            <person name="Inganas E."/>
            <person name="Ohlen M."/>
            <person name="Cardew S."/>
            <person name="Jensie-Markopoulos S."/>
            <person name="Salva-Serra F."/>
            <person name="Jaen-Luchoro D."/>
            <person name="Karlsson R."/>
            <person name="Svensson-Stadler L."/>
            <person name="Chun J."/>
            <person name="Moore E."/>
        </authorList>
    </citation>
    <scope>NUCLEOTIDE SEQUENCE [LARGE SCALE GENOMIC DNA]</scope>
    <source>
        <strain evidence="3 4">CCUG 30977</strain>
    </source>
</reference>
<dbReference type="GO" id="GO:0016740">
    <property type="term" value="F:transferase activity"/>
    <property type="evidence" value="ECO:0007669"/>
    <property type="project" value="UniProtKB-KW"/>
</dbReference>
<gene>
    <name evidence="3" type="ORF">F7Q92_18005</name>
</gene>
<feature type="domain" description="Rhodanese" evidence="2">
    <location>
        <begin position="255"/>
        <end position="372"/>
    </location>
</feature>
<protein>
    <submittedName>
        <fullName evidence="3">Sulfurtransferase</fullName>
    </submittedName>
</protein>
<feature type="domain" description="Rhodanese" evidence="2">
    <location>
        <begin position="126"/>
        <end position="225"/>
    </location>
</feature>
<evidence type="ECO:0000313" key="3">
    <source>
        <dbReference type="EMBL" id="KAB0576390.1"/>
    </source>
</evidence>
<dbReference type="EMBL" id="VZPB01000058">
    <property type="protein sequence ID" value="KAB0576390.1"/>
    <property type="molecule type" value="Genomic_DNA"/>
</dbReference>
<accession>A0A643F820</accession>